<feature type="domain" description="HTH hxlR-type" evidence="4">
    <location>
        <begin position="8"/>
        <end position="105"/>
    </location>
</feature>
<dbReference type="SUPFAM" id="SSF55718">
    <property type="entry name" value="SCP-like"/>
    <property type="match status" value="1"/>
</dbReference>
<dbReference type="AlphaFoldDB" id="A0A1A3NW51"/>
<proteinExistence type="predicted"/>
<name>A0A1A3NW51_MYCAS</name>
<sequence length="229" mass="25289">MATYRQHCPVAGAAEIICERWNPLIVRNLLFGADTFSAIANGVPSMSRSMLLKRLNELQRAGVIETRPKPDGHGYNYLLTEAGADLAGVVTELARWGTRWLAVTAADSDPGYALWAWCQTQVDASALPEGRVVVAFLFPEERPTNRRYWILIEGGSAGLCRSDPGGRPDLTVEAKSQAFVDWHRGAQPWRDVLRNGDVTITGPPELCRAFPTWNLHNPIPGVESNRLRA</sequence>
<keyword evidence="3" id="KW-0804">Transcription</keyword>
<dbReference type="RefSeq" id="WP_065034337.1">
    <property type="nucleotide sequence ID" value="NZ_LZLR01000048.1"/>
</dbReference>
<dbReference type="InterPro" id="IPR002577">
    <property type="entry name" value="HTH_HxlR"/>
</dbReference>
<protein>
    <submittedName>
        <fullName evidence="5">HxlR family transcriptional regulator</fullName>
    </submittedName>
</protein>
<dbReference type="PROSITE" id="PS51118">
    <property type="entry name" value="HTH_HXLR"/>
    <property type="match status" value="1"/>
</dbReference>
<evidence type="ECO:0000256" key="3">
    <source>
        <dbReference type="ARBA" id="ARBA00023163"/>
    </source>
</evidence>
<gene>
    <name evidence="5" type="ORF">A5635_15715</name>
</gene>
<dbReference type="InterPro" id="IPR036390">
    <property type="entry name" value="WH_DNA-bd_sf"/>
</dbReference>
<keyword evidence="2" id="KW-0238">DNA-binding</keyword>
<dbReference type="InterPro" id="IPR036388">
    <property type="entry name" value="WH-like_DNA-bd_sf"/>
</dbReference>
<evidence type="ECO:0000313" key="5">
    <source>
        <dbReference type="EMBL" id="OBK25244.1"/>
    </source>
</evidence>
<evidence type="ECO:0000313" key="6">
    <source>
        <dbReference type="Proteomes" id="UP000093819"/>
    </source>
</evidence>
<dbReference type="GO" id="GO:0003677">
    <property type="term" value="F:DNA binding"/>
    <property type="evidence" value="ECO:0007669"/>
    <property type="project" value="UniProtKB-KW"/>
</dbReference>
<dbReference type="Gene3D" id="1.10.10.10">
    <property type="entry name" value="Winged helix-like DNA-binding domain superfamily/Winged helix DNA-binding domain"/>
    <property type="match status" value="1"/>
</dbReference>
<dbReference type="InterPro" id="IPR036527">
    <property type="entry name" value="SCP2_sterol-bd_dom_sf"/>
</dbReference>
<keyword evidence="1" id="KW-0805">Transcription regulation</keyword>
<accession>A0A1A3NW51</accession>
<organism evidence="5 6">
    <name type="scientific">Mycobacterium asiaticum</name>
    <dbReference type="NCBI Taxonomy" id="1790"/>
    <lineage>
        <taxon>Bacteria</taxon>
        <taxon>Bacillati</taxon>
        <taxon>Actinomycetota</taxon>
        <taxon>Actinomycetes</taxon>
        <taxon>Mycobacteriales</taxon>
        <taxon>Mycobacteriaceae</taxon>
        <taxon>Mycobacterium</taxon>
    </lineage>
</organism>
<dbReference type="SUPFAM" id="SSF46785">
    <property type="entry name" value="Winged helix' DNA-binding domain"/>
    <property type="match status" value="1"/>
</dbReference>
<evidence type="ECO:0000256" key="2">
    <source>
        <dbReference type="ARBA" id="ARBA00023125"/>
    </source>
</evidence>
<evidence type="ECO:0000259" key="4">
    <source>
        <dbReference type="PROSITE" id="PS51118"/>
    </source>
</evidence>
<comment type="caution">
    <text evidence="5">The sequence shown here is derived from an EMBL/GenBank/DDBJ whole genome shotgun (WGS) entry which is preliminary data.</text>
</comment>
<dbReference type="PANTHER" id="PTHR33204">
    <property type="entry name" value="TRANSCRIPTIONAL REGULATOR, MARR FAMILY"/>
    <property type="match status" value="1"/>
</dbReference>
<dbReference type="Proteomes" id="UP000093819">
    <property type="component" value="Unassembled WGS sequence"/>
</dbReference>
<dbReference type="EMBL" id="LZLR01000048">
    <property type="protein sequence ID" value="OBK25244.1"/>
    <property type="molecule type" value="Genomic_DNA"/>
</dbReference>
<dbReference type="OrthoDB" id="9792527at2"/>
<evidence type="ECO:0000256" key="1">
    <source>
        <dbReference type="ARBA" id="ARBA00023015"/>
    </source>
</evidence>
<dbReference type="PANTHER" id="PTHR33204:SF18">
    <property type="entry name" value="TRANSCRIPTIONAL REGULATORY PROTEIN"/>
    <property type="match status" value="1"/>
</dbReference>
<reference evidence="5 6" key="1">
    <citation type="submission" date="2016-06" db="EMBL/GenBank/DDBJ databases">
        <authorList>
            <person name="Kjaerup R.B."/>
            <person name="Dalgaard T.S."/>
            <person name="Juul-Madsen H.R."/>
        </authorList>
    </citation>
    <scope>NUCLEOTIDE SEQUENCE [LARGE SCALE GENOMIC DNA]</scope>
    <source>
        <strain evidence="5 6">1245335.1</strain>
    </source>
</reference>
<dbReference type="Pfam" id="PF01638">
    <property type="entry name" value="HxlR"/>
    <property type="match status" value="1"/>
</dbReference>